<feature type="coiled-coil region" evidence="1">
    <location>
        <begin position="211"/>
        <end position="298"/>
    </location>
</feature>
<gene>
    <name evidence="3" type="ORF">J122_3716</name>
</gene>
<dbReference type="AlphaFoldDB" id="A0A137S2X0"/>
<comment type="caution">
    <text evidence="3">The sequence shown here is derived from an EMBL/GenBank/DDBJ whole genome shotgun (WGS) entry which is preliminary data.</text>
</comment>
<dbReference type="InterPro" id="IPR038729">
    <property type="entry name" value="Rad50/SbcC_AAA"/>
</dbReference>
<evidence type="ECO:0000313" key="4">
    <source>
        <dbReference type="Proteomes" id="UP000070282"/>
    </source>
</evidence>
<organism evidence="3 4">
    <name type="scientific">Marinobacter excellens LAMA 842</name>
    <dbReference type="NCBI Taxonomy" id="1306954"/>
    <lineage>
        <taxon>Bacteria</taxon>
        <taxon>Pseudomonadati</taxon>
        <taxon>Pseudomonadota</taxon>
        <taxon>Gammaproteobacteria</taxon>
        <taxon>Pseudomonadales</taxon>
        <taxon>Marinobacteraceae</taxon>
        <taxon>Marinobacter</taxon>
    </lineage>
</organism>
<name>A0A137S2X0_9GAMM</name>
<dbReference type="Gene3D" id="1.10.287.1490">
    <property type="match status" value="1"/>
</dbReference>
<reference evidence="4" key="1">
    <citation type="submission" date="2015-12" db="EMBL/GenBank/DDBJ databases">
        <authorList>
            <person name="Lima A."/>
            <person name="Farahani Zayas N."/>
            <person name="Castro Da Silva M.A."/>
            <person name="Cabral A."/>
            <person name="Pessatti M.L."/>
        </authorList>
    </citation>
    <scope>NUCLEOTIDE SEQUENCE [LARGE SCALE GENOMIC DNA]</scope>
    <source>
        <strain evidence="4">LAMA 842</strain>
    </source>
</reference>
<dbReference type="SUPFAM" id="SSF52540">
    <property type="entry name" value="P-loop containing nucleoside triphosphate hydrolases"/>
    <property type="match status" value="1"/>
</dbReference>
<dbReference type="Pfam" id="PF13476">
    <property type="entry name" value="AAA_23"/>
    <property type="match status" value="1"/>
</dbReference>
<sequence>MLIKELTLTDFRVYEGKNSFNLTPEKSAAKTRPIILFGGLNGAGKTSILLGVRLALYGRLCLGSAVSQKRYDEFLLDVIHHSRETGRSANSSSVELKFTYAKLGTESQYHVKREWERKGKGVKETLTVLENDTPIKGLSYEQAQNFLNELIPAGVSDLFFFDGEKIAQLADDSGGIALEQSIKKLLGLDVVERLSGDLTVLNRNLAKRSSAQEMQAQIDAEQSKLTHCRKQAEIVRQEISTILAQRAELQDRANRLQKDIDDRGGHFSTSRAQLEARLSQLQSERDNLISDINGLISDAAPIALAEDFCRRTKEQIEQDLQLQGLLQEHRIHNEYRTHLEDALDSKLAPDSLAIVLAEMDKLGNSHQDLESQTLVHDLTPSQAGKIYSAFEDASRQRQDVIKLFDALECIEAELDEIGASLARAPDDSLIASDFENLQQLQQKLGRLDAEIESARAKGKDAANEAVEIARRLDRLYETAAKLSDQKRVIDYVNNANGLLADYVDQTATAKVRDLEVQFTECFAKLARKEDMDLQIRINPKTFRVELLTGNGRTIAKDELSAGEKQIFAIAVLEALAKTSGRQLPMIVDTPLGRLDSEHRTKLIEGYFPIASHQMIVLSTDTEVDESFYSDLAPDISRAYKLEYDSKAGATRVREGYFWHQKEAS</sequence>
<accession>A0A137S2X0</accession>
<dbReference type="InterPro" id="IPR017599">
    <property type="entry name" value="DNA_S_DndD"/>
</dbReference>
<evidence type="ECO:0000313" key="3">
    <source>
        <dbReference type="EMBL" id="KXO06795.1"/>
    </source>
</evidence>
<dbReference type="EMBL" id="LOCO01000029">
    <property type="protein sequence ID" value="KXO06795.1"/>
    <property type="molecule type" value="Genomic_DNA"/>
</dbReference>
<evidence type="ECO:0000259" key="2">
    <source>
        <dbReference type="Pfam" id="PF13476"/>
    </source>
</evidence>
<dbReference type="GO" id="GO:0016887">
    <property type="term" value="F:ATP hydrolysis activity"/>
    <property type="evidence" value="ECO:0007669"/>
    <property type="project" value="InterPro"/>
</dbReference>
<feature type="coiled-coil region" evidence="1">
    <location>
        <begin position="430"/>
        <end position="464"/>
    </location>
</feature>
<dbReference type="PANTHER" id="PTHR32114">
    <property type="entry name" value="ABC TRANSPORTER ABCH.3"/>
    <property type="match status" value="1"/>
</dbReference>
<dbReference type="RefSeq" id="WP_061333478.1">
    <property type="nucleotide sequence ID" value="NZ_LOCO01000029.1"/>
</dbReference>
<keyword evidence="1" id="KW-0175">Coiled coil</keyword>
<protein>
    <submittedName>
        <fullName evidence="3">DNA sulfur modification protein DndD</fullName>
    </submittedName>
</protein>
<proteinExistence type="predicted"/>
<dbReference type="NCBIfam" id="TIGR03185">
    <property type="entry name" value="DNA_S_dndD"/>
    <property type="match status" value="1"/>
</dbReference>
<dbReference type="PATRIC" id="fig|1306954.6.peg.2285"/>
<dbReference type="PANTHER" id="PTHR32114:SF2">
    <property type="entry name" value="ABC TRANSPORTER ABCH.3"/>
    <property type="match status" value="1"/>
</dbReference>
<dbReference type="GO" id="GO:0006302">
    <property type="term" value="P:double-strand break repair"/>
    <property type="evidence" value="ECO:0007669"/>
    <property type="project" value="InterPro"/>
</dbReference>
<dbReference type="Proteomes" id="UP000070282">
    <property type="component" value="Unassembled WGS sequence"/>
</dbReference>
<feature type="domain" description="Rad50/SbcC-type AAA" evidence="2">
    <location>
        <begin position="6"/>
        <end position="232"/>
    </location>
</feature>
<keyword evidence="4" id="KW-1185">Reference proteome</keyword>
<evidence type="ECO:0000256" key="1">
    <source>
        <dbReference type="SAM" id="Coils"/>
    </source>
</evidence>
<dbReference type="InterPro" id="IPR027417">
    <property type="entry name" value="P-loop_NTPase"/>
</dbReference>
<dbReference type="Gene3D" id="3.40.50.300">
    <property type="entry name" value="P-loop containing nucleotide triphosphate hydrolases"/>
    <property type="match status" value="2"/>
</dbReference>